<feature type="domain" description="B12-binding" evidence="2">
    <location>
        <begin position="184"/>
        <end position="307"/>
    </location>
</feature>
<dbReference type="PROSITE" id="PS51332">
    <property type="entry name" value="B12_BINDING"/>
    <property type="match status" value="1"/>
</dbReference>
<evidence type="ECO:0000259" key="1">
    <source>
        <dbReference type="PROSITE" id="PS50937"/>
    </source>
</evidence>
<comment type="caution">
    <text evidence="3">The sequence shown here is derived from an EMBL/GenBank/DDBJ whole genome shotgun (WGS) entry which is preliminary data.</text>
</comment>
<dbReference type="PROSITE" id="PS50937">
    <property type="entry name" value="HTH_MERR_2"/>
    <property type="match status" value="1"/>
</dbReference>
<gene>
    <name evidence="3" type="ORF">PZA18_03095</name>
</gene>
<sequence length="307" mass="34334">MSYHHHNEIAGLNIAAVERETGISKDLLRMWERRYGFPQPQRDRFGDRVYPLTQIEKLRLIRRLLDQGMRPGKIVLRSTDELTELLGGIASGLRQPRDDADQLDQLIELLLLHDIPRLQRFLQAQFVNRGLSNFVSDFVVAANRRVAEATLASEISACEAHCFSEQVQSIIRQVIYAFGQSELRPRVLLTTVPEEPHTLDLLMVEALLRAQNCQALPLGTALPLTEIAAAANRYRVDMVALAFGASFAATSILSTLTELRSRLPQGIELWASGAGVAGVRRHLPGVELFGELGQITLAVETWRKRLA</sequence>
<organism evidence="3 4">
    <name type="scientific">Parachitinimonas caeni</name>
    <dbReference type="NCBI Taxonomy" id="3031301"/>
    <lineage>
        <taxon>Bacteria</taxon>
        <taxon>Pseudomonadati</taxon>
        <taxon>Pseudomonadota</taxon>
        <taxon>Betaproteobacteria</taxon>
        <taxon>Neisseriales</taxon>
        <taxon>Chitinibacteraceae</taxon>
        <taxon>Parachitinimonas</taxon>
    </lineage>
</organism>
<dbReference type="InterPro" id="IPR036724">
    <property type="entry name" value="Cobalamin-bd_sf"/>
</dbReference>
<dbReference type="Gene3D" id="1.10.1660.10">
    <property type="match status" value="1"/>
</dbReference>
<dbReference type="Pfam" id="PF13411">
    <property type="entry name" value="MerR_1"/>
    <property type="match status" value="1"/>
</dbReference>
<reference evidence="3" key="1">
    <citation type="submission" date="2023-03" db="EMBL/GenBank/DDBJ databases">
        <title>Chitinimonas shenzhenensis gen. nov., sp. nov., a novel member of family Burkholderiaceae isolated from activated sludge collected in Shen Zhen, China.</title>
        <authorList>
            <person name="Wang X."/>
        </authorList>
    </citation>
    <scope>NUCLEOTIDE SEQUENCE</scope>
    <source>
        <strain evidence="3">DQS-5</strain>
    </source>
</reference>
<dbReference type="Proteomes" id="UP001172778">
    <property type="component" value="Unassembled WGS sequence"/>
</dbReference>
<dbReference type="EMBL" id="JARRAF010000003">
    <property type="protein sequence ID" value="MDK2123036.1"/>
    <property type="molecule type" value="Genomic_DNA"/>
</dbReference>
<keyword evidence="4" id="KW-1185">Reference proteome</keyword>
<dbReference type="InterPro" id="IPR006158">
    <property type="entry name" value="Cobalamin-bd"/>
</dbReference>
<dbReference type="InterPro" id="IPR000551">
    <property type="entry name" value="MerR-type_HTH_dom"/>
</dbReference>
<accession>A0ABT7DSI7</accession>
<name>A0ABT7DSI7_9NEIS</name>
<feature type="domain" description="HTH merR-type" evidence="1">
    <location>
        <begin position="21"/>
        <end position="69"/>
    </location>
</feature>
<dbReference type="SUPFAM" id="SSF52242">
    <property type="entry name" value="Cobalamin (vitamin B12)-binding domain"/>
    <property type="match status" value="1"/>
</dbReference>
<dbReference type="CDD" id="cd01104">
    <property type="entry name" value="HTH_MlrA-CarA"/>
    <property type="match status" value="1"/>
</dbReference>
<dbReference type="SUPFAM" id="SSF46955">
    <property type="entry name" value="Putative DNA-binding domain"/>
    <property type="match status" value="1"/>
</dbReference>
<dbReference type="Gene3D" id="1.10.1240.10">
    <property type="entry name" value="Methionine synthase domain"/>
    <property type="match status" value="1"/>
</dbReference>
<dbReference type="SMART" id="SM00422">
    <property type="entry name" value="HTH_MERR"/>
    <property type="match status" value="1"/>
</dbReference>
<dbReference type="Gene3D" id="3.40.50.280">
    <property type="entry name" value="Cobalamin-binding domain"/>
    <property type="match status" value="1"/>
</dbReference>
<evidence type="ECO:0000259" key="2">
    <source>
        <dbReference type="PROSITE" id="PS51332"/>
    </source>
</evidence>
<evidence type="ECO:0000313" key="4">
    <source>
        <dbReference type="Proteomes" id="UP001172778"/>
    </source>
</evidence>
<dbReference type="RefSeq" id="WP_284099325.1">
    <property type="nucleotide sequence ID" value="NZ_JARRAF010000003.1"/>
</dbReference>
<evidence type="ECO:0000313" key="3">
    <source>
        <dbReference type="EMBL" id="MDK2123036.1"/>
    </source>
</evidence>
<proteinExistence type="predicted"/>
<dbReference type="InterPro" id="IPR009061">
    <property type="entry name" value="DNA-bd_dom_put_sf"/>
</dbReference>
<protein>
    <submittedName>
        <fullName evidence="3">MerR family transcriptional regulator</fullName>
    </submittedName>
</protein>
<dbReference type="InterPro" id="IPR036594">
    <property type="entry name" value="Meth_synthase_dom"/>
</dbReference>